<gene>
    <name evidence="3" type="ORF">KTH89_19670</name>
</gene>
<comment type="caution">
    <text evidence="3">The sequence shown here is derived from an EMBL/GenBank/DDBJ whole genome shotgun (WGS) entry which is preliminary data.</text>
</comment>
<accession>A0A949NIU1</accession>
<evidence type="ECO:0000259" key="2">
    <source>
        <dbReference type="PROSITE" id="PS50943"/>
    </source>
</evidence>
<dbReference type="SUPFAM" id="SSF47413">
    <property type="entry name" value="lambda repressor-like DNA-binding domains"/>
    <property type="match status" value="1"/>
</dbReference>
<reference evidence="3" key="1">
    <citation type="submission" date="2021-06" db="EMBL/GenBank/DDBJ databases">
        <title>Description of novel taxa of the family Lachnospiraceae.</title>
        <authorList>
            <person name="Chaplin A.V."/>
            <person name="Sokolova S.R."/>
            <person name="Pikina A.P."/>
            <person name="Korzhanova M."/>
            <person name="Belova V."/>
            <person name="Korostin D."/>
            <person name="Efimov B.A."/>
        </authorList>
    </citation>
    <scope>NUCLEOTIDE SEQUENCE</scope>
    <source>
        <strain evidence="3">ASD5720</strain>
    </source>
</reference>
<organism evidence="3 4">
    <name type="scientific">Diplocloster agilis</name>
    <dbReference type="NCBI Taxonomy" id="2850323"/>
    <lineage>
        <taxon>Bacteria</taxon>
        <taxon>Bacillati</taxon>
        <taxon>Bacillota</taxon>
        <taxon>Clostridia</taxon>
        <taxon>Lachnospirales</taxon>
        <taxon>Lachnospiraceae</taxon>
        <taxon>Diplocloster</taxon>
    </lineage>
</organism>
<dbReference type="Proteomes" id="UP000712157">
    <property type="component" value="Unassembled WGS sequence"/>
</dbReference>
<dbReference type="InterPro" id="IPR001387">
    <property type="entry name" value="Cro/C1-type_HTH"/>
</dbReference>
<dbReference type="RefSeq" id="WP_238722831.1">
    <property type="nucleotide sequence ID" value="NZ_JAHQCW010000041.1"/>
</dbReference>
<dbReference type="SMART" id="SM00530">
    <property type="entry name" value="HTH_XRE"/>
    <property type="match status" value="1"/>
</dbReference>
<dbReference type="PROSITE" id="PS50943">
    <property type="entry name" value="HTH_CROC1"/>
    <property type="match status" value="1"/>
</dbReference>
<feature type="domain" description="HTH cro/C1-type" evidence="2">
    <location>
        <begin position="14"/>
        <end position="68"/>
    </location>
</feature>
<evidence type="ECO:0000313" key="4">
    <source>
        <dbReference type="Proteomes" id="UP000712157"/>
    </source>
</evidence>
<dbReference type="EMBL" id="JAHQCW010000041">
    <property type="protein sequence ID" value="MBU9738765.1"/>
    <property type="molecule type" value="Genomic_DNA"/>
</dbReference>
<keyword evidence="4" id="KW-1185">Reference proteome</keyword>
<protein>
    <submittedName>
        <fullName evidence="3">Helix-turn-helix domain-containing protein</fullName>
    </submittedName>
</protein>
<dbReference type="Gene3D" id="1.10.260.40">
    <property type="entry name" value="lambda repressor-like DNA-binding domains"/>
    <property type="match status" value="1"/>
</dbReference>
<dbReference type="InterPro" id="IPR010982">
    <property type="entry name" value="Lambda_DNA-bd_dom_sf"/>
</dbReference>
<dbReference type="GO" id="GO:0003677">
    <property type="term" value="F:DNA binding"/>
    <property type="evidence" value="ECO:0007669"/>
    <property type="project" value="UniProtKB-KW"/>
</dbReference>
<dbReference type="CDD" id="cd00093">
    <property type="entry name" value="HTH_XRE"/>
    <property type="match status" value="1"/>
</dbReference>
<dbReference type="Pfam" id="PF01381">
    <property type="entry name" value="HTH_3"/>
    <property type="match status" value="1"/>
</dbReference>
<evidence type="ECO:0000256" key="1">
    <source>
        <dbReference type="ARBA" id="ARBA00023125"/>
    </source>
</evidence>
<evidence type="ECO:0000313" key="3">
    <source>
        <dbReference type="EMBL" id="MBU9738765.1"/>
    </source>
</evidence>
<sequence>MAKKKTDLDIGDSLRYIRKQNKFTQKEVSEYLNIARQTYTNYENNERCPDLSIIYALACKYRILIDQLLNYGRLSLPYIIQEETTYGSDTHPVYETALLSGSEQVLVSLFRELHPDQQKELIEFVRFKLHENNTGKEKN</sequence>
<dbReference type="PANTHER" id="PTHR46558">
    <property type="entry name" value="TRACRIPTIONAL REGULATORY PROTEIN-RELATED-RELATED"/>
    <property type="match status" value="1"/>
</dbReference>
<proteinExistence type="predicted"/>
<name>A0A949NIU1_9FIRM</name>
<dbReference type="PANTHER" id="PTHR46558:SF11">
    <property type="entry name" value="HTH-TYPE TRANSCRIPTIONAL REGULATOR XRE"/>
    <property type="match status" value="1"/>
</dbReference>
<keyword evidence="1" id="KW-0238">DNA-binding</keyword>
<dbReference type="AlphaFoldDB" id="A0A949NIU1"/>